<dbReference type="GO" id="GO:0005524">
    <property type="term" value="F:ATP binding"/>
    <property type="evidence" value="ECO:0007669"/>
    <property type="project" value="UniProtKB-KW"/>
</dbReference>
<dbReference type="EC" id="2.7.1.12" evidence="3"/>
<evidence type="ECO:0000256" key="4">
    <source>
        <dbReference type="ARBA" id="ARBA00022679"/>
    </source>
</evidence>
<dbReference type="AlphaFoldDB" id="A0A6A6M3W0"/>
<dbReference type="Pfam" id="PF01202">
    <property type="entry name" value="SKI"/>
    <property type="match status" value="1"/>
</dbReference>
<evidence type="ECO:0000256" key="1">
    <source>
        <dbReference type="ARBA" id="ARBA00004875"/>
    </source>
</evidence>
<dbReference type="GO" id="GO:0046316">
    <property type="term" value="F:gluconokinase activity"/>
    <property type="evidence" value="ECO:0007669"/>
    <property type="project" value="UniProtKB-EC"/>
</dbReference>
<evidence type="ECO:0000256" key="7">
    <source>
        <dbReference type="ARBA" id="ARBA00022840"/>
    </source>
</evidence>
<dbReference type="PANTHER" id="PTHR43442">
    <property type="entry name" value="GLUCONOKINASE-RELATED"/>
    <property type="match status" value="1"/>
</dbReference>
<gene>
    <name evidence="10" type="ORF">GH714_020086</name>
</gene>
<dbReference type="Proteomes" id="UP000467840">
    <property type="component" value="Chromosome 9"/>
</dbReference>
<dbReference type="InterPro" id="IPR031322">
    <property type="entry name" value="Shikimate/glucono_kinase"/>
</dbReference>
<keyword evidence="6" id="KW-0418">Kinase</keyword>
<dbReference type="EMBL" id="JAAGAX010000008">
    <property type="protein sequence ID" value="KAF2306649.1"/>
    <property type="molecule type" value="Genomic_DNA"/>
</dbReference>
<comment type="pathway">
    <text evidence="1">Carbohydrate acid metabolism; D-gluconate degradation.</text>
</comment>
<comment type="caution">
    <text evidence="10">The sequence shown here is derived from an EMBL/GenBank/DDBJ whole genome shotgun (WGS) entry which is preliminary data.</text>
</comment>
<dbReference type="CDD" id="cd02021">
    <property type="entry name" value="GntK"/>
    <property type="match status" value="1"/>
</dbReference>
<dbReference type="InterPro" id="IPR027417">
    <property type="entry name" value="P-loop_NTPase"/>
</dbReference>
<evidence type="ECO:0000256" key="5">
    <source>
        <dbReference type="ARBA" id="ARBA00022741"/>
    </source>
</evidence>
<keyword evidence="5" id="KW-0547">Nucleotide-binding</keyword>
<reference evidence="10 11" key="1">
    <citation type="journal article" date="2020" name="Mol. Plant">
        <title>The Chromosome-Based Rubber Tree Genome Provides New Insights into Spurge Genome Evolution and Rubber Biosynthesis.</title>
        <authorList>
            <person name="Liu J."/>
            <person name="Shi C."/>
            <person name="Shi C.C."/>
            <person name="Li W."/>
            <person name="Zhang Q.J."/>
            <person name="Zhang Y."/>
            <person name="Li K."/>
            <person name="Lu H.F."/>
            <person name="Shi C."/>
            <person name="Zhu S.T."/>
            <person name="Xiao Z.Y."/>
            <person name="Nan H."/>
            <person name="Yue Y."/>
            <person name="Zhu X.G."/>
            <person name="Wu Y."/>
            <person name="Hong X.N."/>
            <person name="Fan G.Y."/>
            <person name="Tong Y."/>
            <person name="Zhang D."/>
            <person name="Mao C.L."/>
            <person name="Liu Y.L."/>
            <person name="Hao S.J."/>
            <person name="Liu W.Q."/>
            <person name="Lv M.Q."/>
            <person name="Zhang H.B."/>
            <person name="Liu Y."/>
            <person name="Hu-Tang G.R."/>
            <person name="Wang J.P."/>
            <person name="Wang J.H."/>
            <person name="Sun Y.H."/>
            <person name="Ni S.B."/>
            <person name="Chen W.B."/>
            <person name="Zhang X.C."/>
            <person name="Jiao Y.N."/>
            <person name="Eichler E.E."/>
            <person name="Li G.H."/>
            <person name="Liu X."/>
            <person name="Gao L.Z."/>
        </authorList>
    </citation>
    <scope>NUCLEOTIDE SEQUENCE [LARGE SCALE GENOMIC DNA]</scope>
    <source>
        <strain evidence="11">cv. GT1</strain>
        <tissue evidence="10">Leaf</tissue>
    </source>
</reference>
<organism evidence="10 11">
    <name type="scientific">Hevea brasiliensis</name>
    <name type="common">Para rubber tree</name>
    <name type="synonym">Siphonia brasiliensis</name>
    <dbReference type="NCBI Taxonomy" id="3981"/>
    <lineage>
        <taxon>Eukaryota</taxon>
        <taxon>Viridiplantae</taxon>
        <taxon>Streptophyta</taxon>
        <taxon>Embryophyta</taxon>
        <taxon>Tracheophyta</taxon>
        <taxon>Spermatophyta</taxon>
        <taxon>Magnoliopsida</taxon>
        <taxon>eudicotyledons</taxon>
        <taxon>Gunneridae</taxon>
        <taxon>Pentapetalae</taxon>
        <taxon>rosids</taxon>
        <taxon>fabids</taxon>
        <taxon>Malpighiales</taxon>
        <taxon>Euphorbiaceae</taxon>
        <taxon>Crotonoideae</taxon>
        <taxon>Micrandreae</taxon>
        <taxon>Hevea</taxon>
    </lineage>
</organism>
<protein>
    <recommendedName>
        <fullName evidence="3">gluconokinase</fullName>
        <ecNumber evidence="3">2.7.1.12</ecNumber>
    </recommendedName>
    <alternativeName>
        <fullName evidence="8">Gluconate kinase</fullName>
    </alternativeName>
</protein>
<evidence type="ECO:0000256" key="8">
    <source>
        <dbReference type="ARBA" id="ARBA00029835"/>
    </source>
</evidence>
<dbReference type="UniPathway" id="UPA00792"/>
<dbReference type="GO" id="GO:0005737">
    <property type="term" value="C:cytoplasm"/>
    <property type="evidence" value="ECO:0007669"/>
    <property type="project" value="TreeGrafter"/>
</dbReference>
<evidence type="ECO:0000256" key="6">
    <source>
        <dbReference type="ARBA" id="ARBA00022777"/>
    </source>
</evidence>
<dbReference type="InterPro" id="IPR006001">
    <property type="entry name" value="Therm_gnt_kin"/>
</dbReference>
<proteinExistence type="inferred from homology"/>
<comment type="similarity">
    <text evidence="2">Belongs to the gluconokinase GntK/GntV family.</text>
</comment>
<evidence type="ECO:0000256" key="9">
    <source>
        <dbReference type="ARBA" id="ARBA00048090"/>
    </source>
</evidence>
<dbReference type="SUPFAM" id="SSF52540">
    <property type="entry name" value="P-loop containing nucleoside triphosphate hydrolases"/>
    <property type="match status" value="1"/>
</dbReference>
<keyword evidence="4" id="KW-0808">Transferase</keyword>
<sequence>MLAKVLNYSFLDADDFHSQSNKEKMHQGIPLSEEGRIPWLESLQDALRERLAGGKTVVLSCSSLQKKYREILRSSDSNYQLRSYVSATKFVLLDAKAEVLAERLKKRAARREAFHASNSFAIKDRLAADR</sequence>
<name>A0A6A6M3W0_HEVBR</name>
<evidence type="ECO:0000256" key="2">
    <source>
        <dbReference type="ARBA" id="ARBA00008420"/>
    </source>
</evidence>
<dbReference type="PANTHER" id="PTHR43442:SF3">
    <property type="entry name" value="GLUCONOKINASE-RELATED"/>
    <property type="match status" value="1"/>
</dbReference>
<evidence type="ECO:0000313" key="11">
    <source>
        <dbReference type="Proteomes" id="UP000467840"/>
    </source>
</evidence>
<evidence type="ECO:0000256" key="3">
    <source>
        <dbReference type="ARBA" id="ARBA00012054"/>
    </source>
</evidence>
<keyword evidence="11" id="KW-1185">Reference proteome</keyword>
<dbReference type="Gene3D" id="3.40.50.300">
    <property type="entry name" value="P-loop containing nucleotide triphosphate hydrolases"/>
    <property type="match status" value="1"/>
</dbReference>
<keyword evidence="7" id="KW-0067">ATP-binding</keyword>
<comment type="catalytic activity">
    <reaction evidence="9">
        <text>D-gluconate + ATP = 6-phospho-D-gluconate + ADP + H(+)</text>
        <dbReference type="Rhea" id="RHEA:19433"/>
        <dbReference type="ChEBI" id="CHEBI:15378"/>
        <dbReference type="ChEBI" id="CHEBI:18391"/>
        <dbReference type="ChEBI" id="CHEBI:30616"/>
        <dbReference type="ChEBI" id="CHEBI:58759"/>
        <dbReference type="ChEBI" id="CHEBI:456216"/>
        <dbReference type="EC" id="2.7.1.12"/>
    </reaction>
</comment>
<dbReference type="GO" id="GO:0005975">
    <property type="term" value="P:carbohydrate metabolic process"/>
    <property type="evidence" value="ECO:0007669"/>
    <property type="project" value="InterPro"/>
</dbReference>
<evidence type="ECO:0000313" key="10">
    <source>
        <dbReference type="EMBL" id="KAF2306649.1"/>
    </source>
</evidence>
<accession>A0A6A6M3W0</accession>